<keyword evidence="4" id="KW-1015">Disulfide bond</keyword>
<gene>
    <name evidence="8" type="ORF">BCR34DRAFT_670863</name>
</gene>
<dbReference type="Gene3D" id="2.70.50.70">
    <property type="match status" value="1"/>
</dbReference>
<keyword evidence="9" id="KW-1185">Reference proteome</keyword>
<keyword evidence="3" id="KW-0186">Copper</keyword>
<keyword evidence="5" id="KW-0325">Glycoprotein</keyword>
<dbReference type="OrthoDB" id="120613at2759"/>
<name>A0A1Y2A772_9PLEO</name>
<proteinExistence type="inferred from homology"/>
<protein>
    <submittedName>
        <fullName evidence="8">Chitin binding domain-domain-containing protein</fullName>
    </submittedName>
</protein>
<dbReference type="Pfam" id="PF03067">
    <property type="entry name" value="LPMO_10"/>
    <property type="match status" value="1"/>
</dbReference>
<accession>A0A1Y2A772</accession>
<feature type="domain" description="Chitin-binding type-4" evidence="7">
    <location>
        <begin position="21"/>
        <end position="190"/>
    </location>
</feature>
<comment type="similarity">
    <text evidence="6">Belongs to the polysaccharide monooxygenase AA13 family.</text>
</comment>
<evidence type="ECO:0000256" key="2">
    <source>
        <dbReference type="ARBA" id="ARBA00022723"/>
    </source>
</evidence>
<comment type="cofactor">
    <cofactor evidence="1">
        <name>Cu(2+)</name>
        <dbReference type="ChEBI" id="CHEBI:29036"/>
    </cofactor>
</comment>
<dbReference type="InterPro" id="IPR052282">
    <property type="entry name" value="Starch-active_LPMO"/>
</dbReference>
<organism evidence="8 9">
    <name type="scientific">Clohesyomyces aquaticus</name>
    <dbReference type="NCBI Taxonomy" id="1231657"/>
    <lineage>
        <taxon>Eukaryota</taxon>
        <taxon>Fungi</taxon>
        <taxon>Dikarya</taxon>
        <taxon>Ascomycota</taxon>
        <taxon>Pezizomycotina</taxon>
        <taxon>Dothideomycetes</taxon>
        <taxon>Pleosporomycetidae</taxon>
        <taxon>Pleosporales</taxon>
        <taxon>Lindgomycetaceae</taxon>
        <taxon>Clohesyomyces</taxon>
    </lineage>
</organism>
<evidence type="ECO:0000256" key="3">
    <source>
        <dbReference type="ARBA" id="ARBA00023008"/>
    </source>
</evidence>
<comment type="caution">
    <text evidence="8">The sequence shown here is derived from an EMBL/GenBank/DDBJ whole genome shotgun (WGS) entry which is preliminary data.</text>
</comment>
<dbReference type="InterPro" id="IPR004302">
    <property type="entry name" value="Cellulose/chitin-bd_N"/>
</dbReference>
<dbReference type="GO" id="GO:0046872">
    <property type="term" value="F:metal ion binding"/>
    <property type="evidence" value="ECO:0007669"/>
    <property type="project" value="UniProtKB-KW"/>
</dbReference>
<reference evidence="8 9" key="1">
    <citation type="submission" date="2016-07" db="EMBL/GenBank/DDBJ databases">
        <title>Pervasive Adenine N6-methylation of Active Genes in Fungi.</title>
        <authorList>
            <consortium name="DOE Joint Genome Institute"/>
            <person name="Mondo S.J."/>
            <person name="Dannebaum R.O."/>
            <person name="Kuo R.C."/>
            <person name="Labutti K."/>
            <person name="Haridas S."/>
            <person name="Kuo A."/>
            <person name="Salamov A."/>
            <person name="Ahrendt S.R."/>
            <person name="Lipzen A."/>
            <person name="Sullivan W."/>
            <person name="Andreopoulos W.B."/>
            <person name="Clum A."/>
            <person name="Lindquist E."/>
            <person name="Daum C."/>
            <person name="Ramamoorthy G.K."/>
            <person name="Gryganskyi A."/>
            <person name="Culley D."/>
            <person name="Magnuson J.K."/>
            <person name="James T.Y."/>
            <person name="O'Malley M.A."/>
            <person name="Stajich J.E."/>
            <person name="Spatafora J.W."/>
            <person name="Visel A."/>
            <person name="Grigoriev I.V."/>
        </authorList>
    </citation>
    <scope>NUCLEOTIDE SEQUENCE [LARGE SCALE GENOMIC DNA]</scope>
    <source>
        <strain evidence="8 9">CBS 115471</strain>
    </source>
</reference>
<evidence type="ECO:0000256" key="1">
    <source>
        <dbReference type="ARBA" id="ARBA00001973"/>
    </source>
</evidence>
<dbReference type="PANTHER" id="PTHR36575">
    <property type="entry name" value="BINDING PROTEIN, PUTATIVE (AFU_ORTHOLOGUE AFUA_1G14430)-RELATED"/>
    <property type="match status" value="1"/>
</dbReference>
<dbReference type="Proteomes" id="UP000193144">
    <property type="component" value="Unassembled WGS sequence"/>
</dbReference>
<evidence type="ECO:0000256" key="5">
    <source>
        <dbReference type="ARBA" id="ARBA00023180"/>
    </source>
</evidence>
<sequence>MKSNVYAFAGLTGLISTVSGHGFVTSPKARMPGTAMGKACGAQVLSNQASDNYGNIQGEIQIASNQADYDAAACDIWLCKGYKLADNTANVQTYTAGQVVPMTVNIRAPHTGTANISIIKTSDHSIIGKPLISWNVYASNAATIPSDQKNFDITIPSDLGSQCSTAGDCVIQWWWDARSIDQTYESCVDFTVGSSGIDSPSPSSAAPASSAPASTAAPLSSAAATSAVASSIAAPASSTVSLVQNIQTPTAAAPTPTAIATSLRSSIPSVASASAIALPTAGTTLQDILDWLNYMISQLRDSKSRRHARDISRA</sequence>
<dbReference type="AlphaFoldDB" id="A0A1Y2A772"/>
<evidence type="ECO:0000313" key="9">
    <source>
        <dbReference type="Proteomes" id="UP000193144"/>
    </source>
</evidence>
<keyword evidence="2" id="KW-0479">Metal-binding</keyword>
<evidence type="ECO:0000256" key="6">
    <source>
        <dbReference type="ARBA" id="ARBA00034311"/>
    </source>
</evidence>
<dbReference type="EMBL" id="MCFA01000007">
    <property type="protein sequence ID" value="ORY18348.1"/>
    <property type="molecule type" value="Genomic_DNA"/>
</dbReference>
<evidence type="ECO:0000259" key="7">
    <source>
        <dbReference type="Pfam" id="PF03067"/>
    </source>
</evidence>
<dbReference type="PANTHER" id="PTHR36575:SF2">
    <property type="entry name" value="CHITIN-BINDING TYPE-4 DOMAIN-CONTAINING PROTEIN-RELATED"/>
    <property type="match status" value="1"/>
</dbReference>
<evidence type="ECO:0000256" key="4">
    <source>
        <dbReference type="ARBA" id="ARBA00023157"/>
    </source>
</evidence>
<evidence type="ECO:0000313" key="8">
    <source>
        <dbReference type="EMBL" id="ORY18348.1"/>
    </source>
</evidence>